<reference evidence="1" key="1">
    <citation type="submission" date="2014-12" db="EMBL/GenBank/DDBJ databases">
        <title>Insight into the proteome of Arion vulgaris.</title>
        <authorList>
            <person name="Aradska J."/>
            <person name="Bulat T."/>
            <person name="Smidak R."/>
            <person name="Sarate P."/>
            <person name="Gangsoo J."/>
            <person name="Sialana F."/>
            <person name="Bilban M."/>
            <person name="Lubec G."/>
        </authorList>
    </citation>
    <scope>NUCLEOTIDE SEQUENCE</scope>
    <source>
        <tissue evidence="1">Skin</tissue>
    </source>
</reference>
<name>A0A0B6YVW4_9EUPU</name>
<protein>
    <submittedName>
        <fullName evidence="1">Uncharacterized protein</fullName>
    </submittedName>
</protein>
<evidence type="ECO:0000313" key="1">
    <source>
        <dbReference type="EMBL" id="CEK60297.1"/>
    </source>
</evidence>
<dbReference type="AlphaFoldDB" id="A0A0B6YVW4"/>
<sequence length="51" mass="5580">MLEPVCGGSENKLLDVVDALIVSEGKEEGFFTSLYLLRDIVEPVVVELSLL</sequence>
<organism evidence="1">
    <name type="scientific">Arion vulgaris</name>
    <dbReference type="NCBI Taxonomy" id="1028688"/>
    <lineage>
        <taxon>Eukaryota</taxon>
        <taxon>Metazoa</taxon>
        <taxon>Spiralia</taxon>
        <taxon>Lophotrochozoa</taxon>
        <taxon>Mollusca</taxon>
        <taxon>Gastropoda</taxon>
        <taxon>Heterobranchia</taxon>
        <taxon>Euthyneura</taxon>
        <taxon>Panpulmonata</taxon>
        <taxon>Eupulmonata</taxon>
        <taxon>Stylommatophora</taxon>
        <taxon>Helicina</taxon>
        <taxon>Arionoidea</taxon>
        <taxon>Arionidae</taxon>
        <taxon>Arion</taxon>
    </lineage>
</organism>
<gene>
    <name evidence="1" type="primary">ORF39003</name>
</gene>
<accession>A0A0B6YVW4</accession>
<dbReference type="EMBL" id="HACG01013432">
    <property type="protein sequence ID" value="CEK60297.1"/>
    <property type="molecule type" value="Transcribed_RNA"/>
</dbReference>
<proteinExistence type="predicted"/>